<protein>
    <recommendedName>
        <fullName evidence="2">ATP-binding protein</fullName>
    </recommendedName>
</protein>
<name>A0A6J4VTJ9_9DEIN</name>
<dbReference type="Gene3D" id="3.40.50.300">
    <property type="entry name" value="P-loop containing nucleotide triphosphate hydrolases"/>
    <property type="match status" value="1"/>
</dbReference>
<evidence type="ECO:0008006" key="2">
    <source>
        <dbReference type="Google" id="ProtNLM"/>
    </source>
</evidence>
<proteinExistence type="predicted"/>
<accession>A0A6J4VTJ9</accession>
<evidence type="ECO:0000313" key="1">
    <source>
        <dbReference type="EMBL" id="CAA9582623.1"/>
    </source>
</evidence>
<gene>
    <name evidence="1" type="ORF">AVDCRST_MAG86-3048</name>
</gene>
<reference evidence="1" key="1">
    <citation type="submission" date="2020-02" db="EMBL/GenBank/DDBJ databases">
        <authorList>
            <person name="Meier V. D."/>
        </authorList>
    </citation>
    <scope>NUCLEOTIDE SEQUENCE</scope>
    <source>
        <strain evidence="1">AVDCRST_MAG86</strain>
    </source>
</reference>
<dbReference type="InterPro" id="IPR027417">
    <property type="entry name" value="P-loop_NTPase"/>
</dbReference>
<dbReference type="EMBL" id="CADCWP010000276">
    <property type="protein sequence ID" value="CAA9582623.1"/>
    <property type="molecule type" value="Genomic_DNA"/>
</dbReference>
<organism evidence="1">
    <name type="scientific">uncultured Truepera sp</name>
    <dbReference type="NCBI Taxonomy" id="543023"/>
    <lineage>
        <taxon>Bacteria</taxon>
        <taxon>Thermotogati</taxon>
        <taxon>Deinococcota</taxon>
        <taxon>Deinococci</taxon>
        <taxon>Trueperales</taxon>
        <taxon>Trueperaceae</taxon>
        <taxon>Truepera</taxon>
        <taxon>environmental samples</taxon>
    </lineage>
</organism>
<dbReference type="SUPFAM" id="SSF52540">
    <property type="entry name" value="P-loop containing nucleoside triphosphate hydrolases"/>
    <property type="match status" value="1"/>
</dbReference>
<dbReference type="AlphaFoldDB" id="A0A6J4VTJ9"/>
<dbReference type="Pfam" id="PF13671">
    <property type="entry name" value="AAA_33"/>
    <property type="match status" value="1"/>
</dbReference>
<sequence>MATVHLICGFLGAGKTTFSKTLAEQKSAVRFSVDELYLQLFADEPTHEMDAKAFERSIVALNDIWPQVAKAGVDVVLDFGFWHRALRDDVRERAHLVGAATQLYWLHVPDEVALARCLQRNGAPGAFLISAQGFQELRAGFEPPGSGELSEMVRG</sequence>